<keyword evidence="7 10" id="KW-0326">Glycosidase</keyword>
<dbReference type="SMART" id="SM00633">
    <property type="entry name" value="Glyco_10"/>
    <property type="match status" value="1"/>
</dbReference>
<dbReference type="InterPro" id="IPR017853">
    <property type="entry name" value="GH"/>
</dbReference>
<evidence type="ECO:0000313" key="14">
    <source>
        <dbReference type="Proteomes" id="UP000677804"/>
    </source>
</evidence>
<feature type="signal peptide" evidence="11">
    <location>
        <begin position="1"/>
        <end position="28"/>
    </location>
</feature>
<gene>
    <name evidence="13" type="ORF">KG103_18105</name>
</gene>
<sequence>MRATRLVLPGAALGAVAALALGGCTATADPGPTPSPSSTTPEAAAPDVALRDLPRDGLAIGVAVAGGGHLAASGYPDPFGSDDAYRAVIAEQFSSLTHENQLKWEFLRPTRDEFRFEGADAVIDFAEENGQQVRGHTLLWHSQNPRWLTTGTFTDDELRALLQEHITTVVGRYAGRIVHWDVANEIFDDDGVLRTEQNPFLARFGTAIVADALRWAHEADPDAVLYLNDFNVEAVGPKSDAYLALAQELLAAGAPLHGFGVQGHLSTQYPFPDDLETNLRRFTDLGLEVAITELDVRVPVDADGRAEPDDVATQVDYYGRAVAACVAVERCTSLTLWGVTDRYSWVPSWSPGEGAATVLDEDLAVKPAFEAVADALRASTP</sequence>
<dbReference type="InterPro" id="IPR031158">
    <property type="entry name" value="GH10_AS"/>
</dbReference>
<reference evidence="13 14" key="1">
    <citation type="submission" date="2021-05" db="EMBL/GenBank/DDBJ databases">
        <title>Novel species in genus Cellulomonas.</title>
        <authorList>
            <person name="Zhang G."/>
        </authorList>
    </citation>
    <scope>NUCLEOTIDE SEQUENCE [LARGE SCALE GENOMIC DNA]</scope>
    <source>
        <strain evidence="14">zg-ZUI222</strain>
    </source>
</reference>
<evidence type="ECO:0000256" key="3">
    <source>
        <dbReference type="ARBA" id="ARBA00022651"/>
    </source>
</evidence>
<evidence type="ECO:0000256" key="8">
    <source>
        <dbReference type="ARBA" id="ARBA00023326"/>
    </source>
</evidence>
<evidence type="ECO:0000256" key="10">
    <source>
        <dbReference type="RuleBase" id="RU361174"/>
    </source>
</evidence>
<feature type="chain" id="PRO_5047152607" description="Beta-xylanase" evidence="11">
    <location>
        <begin position="29"/>
        <end position="381"/>
    </location>
</feature>
<dbReference type="PANTHER" id="PTHR31490">
    <property type="entry name" value="GLYCOSYL HYDROLASE"/>
    <property type="match status" value="1"/>
</dbReference>
<evidence type="ECO:0000256" key="2">
    <source>
        <dbReference type="ARBA" id="ARBA00007495"/>
    </source>
</evidence>
<dbReference type="PROSITE" id="PS00591">
    <property type="entry name" value="GH10_1"/>
    <property type="match status" value="1"/>
</dbReference>
<dbReference type="PROSITE" id="PS51257">
    <property type="entry name" value="PROKAR_LIPOPROTEIN"/>
    <property type="match status" value="1"/>
</dbReference>
<dbReference type="PANTHER" id="PTHR31490:SF88">
    <property type="entry name" value="BETA-XYLANASE"/>
    <property type="match status" value="1"/>
</dbReference>
<proteinExistence type="inferred from homology"/>
<dbReference type="Proteomes" id="UP000677804">
    <property type="component" value="Chromosome"/>
</dbReference>
<name>A0ABX8D736_9CELL</name>
<keyword evidence="3" id="KW-0858">Xylan degradation</keyword>
<dbReference type="EMBL" id="CP074405">
    <property type="protein sequence ID" value="QVI62291.1"/>
    <property type="molecule type" value="Genomic_DNA"/>
</dbReference>
<evidence type="ECO:0000256" key="9">
    <source>
        <dbReference type="PROSITE-ProRule" id="PRU10061"/>
    </source>
</evidence>
<protein>
    <recommendedName>
        <fullName evidence="10">Beta-xylanase</fullName>
        <ecNumber evidence="10">3.2.1.8</ecNumber>
    </recommendedName>
</protein>
<organism evidence="13 14">
    <name type="scientific">Cellulomonas wangleii</name>
    <dbReference type="NCBI Taxonomy" id="2816956"/>
    <lineage>
        <taxon>Bacteria</taxon>
        <taxon>Bacillati</taxon>
        <taxon>Actinomycetota</taxon>
        <taxon>Actinomycetes</taxon>
        <taxon>Micrococcales</taxon>
        <taxon>Cellulomonadaceae</taxon>
        <taxon>Cellulomonas</taxon>
    </lineage>
</organism>
<dbReference type="PROSITE" id="PS51760">
    <property type="entry name" value="GH10_2"/>
    <property type="match status" value="1"/>
</dbReference>
<keyword evidence="8 10" id="KW-0624">Polysaccharide degradation</keyword>
<dbReference type="SUPFAM" id="SSF51445">
    <property type="entry name" value="(Trans)glycosidases"/>
    <property type="match status" value="1"/>
</dbReference>
<dbReference type="InterPro" id="IPR044846">
    <property type="entry name" value="GH10"/>
</dbReference>
<feature type="domain" description="GH10" evidence="12">
    <location>
        <begin position="72"/>
        <end position="375"/>
    </location>
</feature>
<evidence type="ECO:0000259" key="12">
    <source>
        <dbReference type="PROSITE" id="PS51760"/>
    </source>
</evidence>
<evidence type="ECO:0000256" key="4">
    <source>
        <dbReference type="ARBA" id="ARBA00022729"/>
    </source>
</evidence>
<dbReference type="PRINTS" id="PR00134">
    <property type="entry name" value="GLHYDRLASE10"/>
</dbReference>
<feature type="active site" description="Nucleophile" evidence="9">
    <location>
        <position position="293"/>
    </location>
</feature>
<evidence type="ECO:0000256" key="11">
    <source>
        <dbReference type="SAM" id="SignalP"/>
    </source>
</evidence>
<keyword evidence="14" id="KW-1185">Reference proteome</keyword>
<evidence type="ECO:0000313" key="13">
    <source>
        <dbReference type="EMBL" id="QVI62291.1"/>
    </source>
</evidence>
<evidence type="ECO:0000256" key="7">
    <source>
        <dbReference type="ARBA" id="ARBA00023295"/>
    </source>
</evidence>
<dbReference type="InterPro" id="IPR001000">
    <property type="entry name" value="GH10_dom"/>
</dbReference>
<dbReference type="Pfam" id="PF00331">
    <property type="entry name" value="Glyco_hydro_10"/>
    <property type="match status" value="1"/>
</dbReference>
<comment type="catalytic activity">
    <reaction evidence="1 10">
        <text>Endohydrolysis of (1-&gt;4)-beta-D-xylosidic linkages in xylans.</text>
        <dbReference type="EC" id="3.2.1.8"/>
    </reaction>
</comment>
<dbReference type="RefSeq" id="WP_207339958.1">
    <property type="nucleotide sequence ID" value="NZ_CP074405.1"/>
</dbReference>
<keyword evidence="5 10" id="KW-0378">Hydrolase</keyword>
<evidence type="ECO:0000256" key="5">
    <source>
        <dbReference type="ARBA" id="ARBA00022801"/>
    </source>
</evidence>
<evidence type="ECO:0000256" key="6">
    <source>
        <dbReference type="ARBA" id="ARBA00023277"/>
    </source>
</evidence>
<keyword evidence="4 11" id="KW-0732">Signal</keyword>
<comment type="similarity">
    <text evidence="2 10">Belongs to the glycosyl hydrolase 10 (cellulase F) family.</text>
</comment>
<dbReference type="EC" id="3.2.1.8" evidence="10"/>
<dbReference type="Gene3D" id="3.20.20.80">
    <property type="entry name" value="Glycosidases"/>
    <property type="match status" value="1"/>
</dbReference>
<keyword evidence="6 10" id="KW-0119">Carbohydrate metabolism</keyword>
<evidence type="ECO:0000256" key="1">
    <source>
        <dbReference type="ARBA" id="ARBA00000681"/>
    </source>
</evidence>
<accession>A0ABX8D736</accession>